<gene>
    <name evidence="1" type="ORF">BST26_21690</name>
</gene>
<comment type="caution">
    <text evidence="1">The sequence shown here is derived from an EMBL/GenBank/DDBJ whole genome shotgun (WGS) entry which is preliminary data.</text>
</comment>
<evidence type="ECO:0000313" key="2">
    <source>
        <dbReference type="Proteomes" id="UP000192801"/>
    </source>
</evidence>
<organism evidence="1 2">
    <name type="scientific">Mycolicibacterium insubricum</name>
    <dbReference type="NCBI Taxonomy" id="444597"/>
    <lineage>
        <taxon>Bacteria</taxon>
        <taxon>Bacillati</taxon>
        <taxon>Actinomycetota</taxon>
        <taxon>Actinomycetes</taxon>
        <taxon>Mycobacteriales</taxon>
        <taxon>Mycobacteriaceae</taxon>
        <taxon>Mycolicibacterium</taxon>
    </lineage>
</organism>
<accession>A0A1X0CGB2</accession>
<name>A0A1X0CGB2_9MYCO</name>
<sequence length="183" mass="20198">MLAYRRIGPDVELVIEQTVVERTCPTCGVAGQIKERPTVRYVDLPVYGQPMRLAWRKHRLICRRPDCAGASWTSADHRIAAKNCLLTTRCAKWATLQVGTGRAVSDVAGELSCDWHTVNDAVMTYGAALLAADRRRLNATTAIGLDETSFVKLAGRRGRSYATTVADVANHQIIEILPTRSYV</sequence>
<feature type="non-terminal residue" evidence="1">
    <location>
        <position position="183"/>
    </location>
</feature>
<proteinExistence type="predicted"/>
<reference evidence="1 2" key="1">
    <citation type="submission" date="2016-12" db="EMBL/GenBank/DDBJ databases">
        <title>The new phylogeny of genus Mycobacterium.</title>
        <authorList>
            <person name="Tortoli E."/>
            <person name="Trovato A."/>
            <person name="Cirillo D.M."/>
        </authorList>
    </citation>
    <scope>NUCLEOTIDE SEQUENCE [LARGE SCALE GENOMIC DNA]</scope>
    <source>
        <strain evidence="1 2">DSM 45130</strain>
    </source>
</reference>
<keyword evidence="2" id="KW-1185">Reference proteome</keyword>
<dbReference type="STRING" id="444597.BST26_21690"/>
<dbReference type="Proteomes" id="UP000192801">
    <property type="component" value="Unassembled WGS sequence"/>
</dbReference>
<dbReference type="EMBL" id="MVHS01000138">
    <property type="protein sequence ID" value="ORA59155.1"/>
    <property type="molecule type" value="Genomic_DNA"/>
</dbReference>
<dbReference type="AlphaFoldDB" id="A0A1X0CGB2"/>
<evidence type="ECO:0008006" key="3">
    <source>
        <dbReference type="Google" id="ProtNLM"/>
    </source>
</evidence>
<protein>
    <recommendedName>
        <fullName evidence="3">ISL3 family transposase</fullName>
    </recommendedName>
</protein>
<dbReference type="PANTHER" id="PTHR33498">
    <property type="entry name" value="TRANSPOSASE FOR INSERTION SEQUENCE ELEMENT IS1557"/>
    <property type="match status" value="1"/>
</dbReference>
<dbReference type="PANTHER" id="PTHR33498:SF1">
    <property type="entry name" value="TRANSPOSASE FOR INSERTION SEQUENCE ELEMENT IS1557"/>
    <property type="match status" value="1"/>
</dbReference>
<evidence type="ECO:0000313" key="1">
    <source>
        <dbReference type="EMBL" id="ORA59155.1"/>
    </source>
</evidence>
<dbReference type="InterPro" id="IPR047951">
    <property type="entry name" value="Transpos_ISL3"/>
</dbReference>